<dbReference type="Gene3D" id="3.40.630.10">
    <property type="entry name" value="Zn peptidases"/>
    <property type="match status" value="1"/>
</dbReference>
<dbReference type="SUPFAM" id="SSF52025">
    <property type="entry name" value="PA domain"/>
    <property type="match status" value="1"/>
</dbReference>
<protein>
    <recommendedName>
        <fullName evidence="1">Peptidase M28 domain-containing protein</fullName>
    </recommendedName>
</protein>
<dbReference type="AlphaFoldDB" id="X1F2G7"/>
<evidence type="ECO:0000313" key="2">
    <source>
        <dbReference type="EMBL" id="GAH39122.1"/>
    </source>
</evidence>
<comment type="caution">
    <text evidence="2">The sequence shown here is derived from an EMBL/GenBank/DDBJ whole genome shotgun (WGS) entry which is preliminary data.</text>
</comment>
<dbReference type="InterPro" id="IPR046450">
    <property type="entry name" value="PA_dom_sf"/>
</dbReference>
<proteinExistence type="predicted"/>
<organism evidence="2">
    <name type="scientific">marine sediment metagenome</name>
    <dbReference type="NCBI Taxonomy" id="412755"/>
    <lineage>
        <taxon>unclassified sequences</taxon>
        <taxon>metagenomes</taxon>
        <taxon>ecological metagenomes</taxon>
    </lineage>
</organism>
<dbReference type="InterPro" id="IPR007484">
    <property type="entry name" value="Peptidase_M28"/>
</dbReference>
<dbReference type="EMBL" id="BARU01006947">
    <property type="protein sequence ID" value="GAH39122.1"/>
    <property type="molecule type" value="Genomic_DNA"/>
</dbReference>
<dbReference type="Pfam" id="PF04389">
    <property type="entry name" value="Peptidase_M28"/>
    <property type="match status" value="1"/>
</dbReference>
<feature type="non-terminal residue" evidence="2">
    <location>
        <position position="312"/>
    </location>
</feature>
<sequence>MRKRVEEILLNLSDPKHQVEAPSLETIKTDLEVICKEPHRRIGTKQGNIIENFLESKLKELGLESIKKEPIDIVNWVATNWKLIISGDREQIEVPCFYVLNTGFTDNEGIEASLVYVGTGQKKDFKNIDVKGKIVVADIEFPTMPFGKLMKLAKPYYISDPTNIIDETTELILTFALSNFPPQPLGGKPREDSVYWRAFNGGALGLVLILRDYPSNVNSHWGPYDGVMKPIPALYVGKYDGIKVRELAQAKHSRGTLILEGYSETTKAHNVWGILPGNSEELIMISSHHDSAFKGASEDGTGVAMVLAQLRA</sequence>
<evidence type="ECO:0000259" key="1">
    <source>
        <dbReference type="Pfam" id="PF04389"/>
    </source>
</evidence>
<accession>X1F2G7</accession>
<dbReference type="Gene3D" id="3.50.30.30">
    <property type="match status" value="1"/>
</dbReference>
<name>X1F2G7_9ZZZZ</name>
<reference evidence="2" key="1">
    <citation type="journal article" date="2014" name="Front. Microbiol.">
        <title>High frequency of phylogenetically diverse reductive dehalogenase-homologous genes in deep subseafloor sedimentary metagenomes.</title>
        <authorList>
            <person name="Kawai M."/>
            <person name="Futagami T."/>
            <person name="Toyoda A."/>
            <person name="Takaki Y."/>
            <person name="Nishi S."/>
            <person name="Hori S."/>
            <person name="Arai W."/>
            <person name="Tsubouchi T."/>
            <person name="Morono Y."/>
            <person name="Uchiyama I."/>
            <person name="Ito T."/>
            <person name="Fujiyama A."/>
            <person name="Inagaki F."/>
            <person name="Takami H."/>
        </authorList>
    </citation>
    <scope>NUCLEOTIDE SEQUENCE</scope>
    <source>
        <strain evidence="2">Expedition CK06-06</strain>
    </source>
</reference>
<feature type="domain" description="Peptidase M28" evidence="1">
    <location>
        <begin position="270"/>
        <end position="311"/>
    </location>
</feature>
<dbReference type="SUPFAM" id="SSF53187">
    <property type="entry name" value="Zn-dependent exopeptidases"/>
    <property type="match status" value="1"/>
</dbReference>
<gene>
    <name evidence="2" type="ORF">S03H2_13690</name>
</gene>